<comment type="caution">
    <text evidence="1">The sequence shown here is derived from an EMBL/GenBank/DDBJ whole genome shotgun (WGS) entry which is preliminary data.</text>
</comment>
<evidence type="ECO:0000313" key="1">
    <source>
        <dbReference type="EMBL" id="GBN62300.1"/>
    </source>
</evidence>
<gene>
    <name evidence="1" type="ORF">AVEN_106840_1</name>
</gene>
<protein>
    <submittedName>
        <fullName evidence="1">Uncharacterized protein</fullName>
    </submittedName>
</protein>
<keyword evidence="2" id="KW-1185">Reference proteome</keyword>
<name>A0A4Y2QG91_ARAVE</name>
<reference evidence="1 2" key="1">
    <citation type="journal article" date="2019" name="Sci. Rep.">
        <title>Orb-weaving spider Araneus ventricosus genome elucidates the spidroin gene catalogue.</title>
        <authorList>
            <person name="Kono N."/>
            <person name="Nakamura H."/>
            <person name="Ohtoshi R."/>
            <person name="Moran D.A.P."/>
            <person name="Shinohara A."/>
            <person name="Yoshida Y."/>
            <person name="Fujiwara M."/>
            <person name="Mori M."/>
            <person name="Tomita M."/>
            <person name="Arakawa K."/>
        </authorList>
    </citation>
    <scope>NUCLEOTIDE SEQUENCE [LARGE SCALE GENOMIC DNA]</scope>
</reference>
<dbReference type="AlphaFoldDB" id="A0A4Y2QG91"/>
<dbReference type="Proteomes" id="UP000499080">
    <property type="component" value="Unassembled WGS sequence"/>
</dbReference>
<proteinExistence type="predicted"/>
<evidence type="ECO:0000313" key="2">
    <source>
        <dbReference type="Proteomes" id="UP000499080"/>
    </source>
</evidence>
<dbReference type="EMBL" id="BGPR01013799">
    <property type="protein sequence ID" value="GBN62300.1"/>
    <property type="molecule type" value="Genomic_DNA"/>
</dbReference>
<accession>A0A4Y2QG91</accession>
<organism evidence="1 2">
    <name type="scientific">Araneus ventricosus</name>
    <name type="common">Orbweaver spider</name>
    <name type="synonym">Epeira ventricosa</name>
    <dbReference type="NCBI Taxonomy" id="182803"/>
    <lineage>
        <taxon>Eukaryota</taxon>
        <taxon>Metazoa</taxon>
        <taxon>Ecdysozoa</taxon>
        <taxon>Arthropoda</taxon>
        <taxon>Chelicerata</taxon>
        <taxon>Arachnida</taxon>
        <taxon>Araneae</taxon>
        <taxon>Araneomorphae</taxon>
        <taxon>Entelegynae</taxon>
        <taxon>Araneoidea</taxon>
        <taxon>Araneidae</taxon>
        <taxon>Araneus</taxon>
    </lineage>
</organism>
<feature type="non-terminal residue" evidence="1">
    <location>
        <position position="1"/>
    </location>
</feature>
<sequence>QHHLEDAPNTKGNPDVCVDNAFWTVSFSLSANKSLRALKVAASGNQSVTQREIADLFHSLSQREVLEEQYPVS</sequence>